<feature type="compositionally biased region" description="Low complexity" evidence="1">
    <location>
        <begin position="474"/>
        <end position="484"/>
    </location>
</feature>
<dbReference type="Proteomes" id="UP000035068">
    <property type="component" value="Unassembled WGS sequence"/>
</dbReference>
<reference evidence="2 3" key="1">
    <citation type="submission" date="2014-12" db="EMBL/GenBank/DDBJ databases">
        <title>Genomes of Geoalkalibacter ferrihydriticus and Geoalkalibacter subterraneus, two haloalkaliphilic metal-reducing members of the Geobacteraceae.</title>
        <authorList>
            <person name="Badalamenti J.P."/>
            <person name="Torres C.I."/>
            <person name="Krajmalnik-Brown R."/>
            <person name="Bond D.R."/>
        </authorList>
    </citation>
    <scope>NUCLEOTIDE SEQUENCE [LARGE SCALE GENOMIC DNA]</scope>
    <source>
        <strain evidence="2 3">DSM 17813</strain>
    </source>
</reference>
<dbReference type="AlphaFoldDB" id="A0A0C2HQ72"/>
<accession>A0A0C2HQ72</accession>
<evidence type="ECO:0000256" key="1">
    <source>
        <dbReference type="SAM" id="MobiDB-lite"/>
    </source>
</evidence>
<protein>
    <submittedName>
        <fullName evidence="2">Uncharacterized protein</fullName>
    </submittedName>
</protein>
<feature type="region of interest" description="Disordered" evidence="1">
    <location>
        <begin position="474"/>
        <end position="502"/>
    </location>
</feature>
<comment type="caution">
    <text evidence="2">The sequence shown here is derived from an EMBL/GenBank/DDBJ whole genome shotgun (WGS) entry which is preliminary data.</text>
</comment>
<evidence type="ECO:0000313" key="2">
    <source>
        <dbReference type="EMBL" id="KIH77040.1"/>
    </source>
</evidence>
<keyword evidence="3" id="KW-1185">Reference proteome</keyword>
<organism evidence="2 3">
    <name type="scientific">Geoalkalibacter ferrihydriticus DSM 17813</name>
    <dbReference type="NCBI Taxonomy" id="1121915"/>
    <lineage>
        <taxon>Bacteria</taxon>
        <taxon>Pseudomonadati</taxon>
        <taxon>Thermodesulfobacteriota</taxon>
        <taxon>Desulfuromonadia</taxon>
        <taxon>Desulfuromonadales</taxon>
        <taxon>Geoalkalibacteraceae</taxon>
        <taxon>Geoalkalibacter</taxon>
    </lineage>
</organism>
<sequence>MNENAQKQLVRDLETWAQELIAQGRLPFRRVESWPRLFSHQGVVCPPLVFWINRESFMAGGIVLLCAREAEESFVLGRACAQALGLGHFITWAPRRIDFWEVRNVAPQRVKSLELVSHRDPQKSDFRWALQEVLEELKPLAVLGAVAPEELSPHYLANLCHASLHITQTELEETFRCARAESGADLDAPSQQLAVSKGALTLARLLALMAADQIPPGVQPEKIERALELSVPYLSPALAQALLPFDGELPLPHAGAVRFHHLFRRLGQLRWGKDRQKAAQTVEILLGDRAGKLGLMAPATPESIASGTLLVNPCAPRPAIGPFHEGHQDLAVRALLALLRELRGLPAPVASADALINLHPSIPPERIEGTILASADYPSAAEKELLRIRLRTSWPHRRWQPAPRTPRWVWETVHLLGLAADQAQIELVLPDHWLGADFGRPLIEILIEQFTLCDLSRTDQGRLAWRLKKSAPASAAQSLSSPSPETELHAGQETLTGPGSEGTQSLEEMLAIWLGSAADLLEGRDDGAARSLAKRERSISEAEKERIVQRVFADGLPQFPEKYLYDQYRPELKEFAIHGALEIKSDFLGVWELADAAGHVVQVEGEETAKALVLASYSDGQAVRLPCDRHLTAAIVEKYLDELQRLRLELLRETHSRREKTQAARHWAKKIWESLPLPPWELIPE</sequence>
<gene>
    <name evidence="2" type="ORF">GFER_08305</name>
</gene>
<feature type="compositionally biased region" description="Polar residues" evidence="1">
    <location>
        <begin position="493"/>
        <end position="502"/>
    </location>
</feature>
<evidence type="ECO:0000313" key="3">
    <source>
        <dbReference type="Proteomes" id="UP000035068"/>
    </source>
</evidence>
<proteinExistence type="predicted"/>
<dbReference type="EMBL" id="JWJD01000002">
    <property type="protein sequence ID" value="KIH77040.1"/>
    <property type="molecule type" value="Genomic_DNA"/>
</dbReference>
<dbReference type="RefSeq" id="WP_040098282.1">
    <property type="nucleotide sequence ID" value="NZ_JWJD01000002.1"/>
</dbReference>
<name>A0A0C2HQ72_9BACT</name>